<dbReference type="EMBL" id="CP052766">
    <property type="protein sequence ID" value="QJR81030.1"/>
    <property type="molecule type" value="Genomic_DNA"/>
</dbReference>
<protein>
    <recommendedName>
        <fullName evidence="13 15">3-deoxy-D-manno-octulosonic acid kinase</fullName>
        <shortName evidence="15">Kdo kinase</shortName>
        <ecNumber evidence="4 15">2.7.1.166</ecNumber>
    </recommendedName>
</protein>
<evidence type="ECO:0000256" key="12">
    <source>
        <dbReference type="ARBA" id="ARBA00023136"/>
    </source>
</evidence>
<dbReference type="Pfam" id="PF06293">
    <property type="entry name" value="Kdo"/>
    <property type="match status" value="1"/>
</dbReference>
<evidence type="ECO:0000256" key="9">
    <source>
        <dbReference type="ARBA" id="ARBA00022777"/>
    </source>
</evidence>
<organism evidence="16 17">
    <name type="scientific">Alteromonas pelagimontana</name>
    <dbReference type="NCBI Taxonomy" id="1858656"/>
    <lineage>
        <taxon>Bacteria</taxon>
        <taxon>Pseudomonadati</taxon>
        <taxon>Pseudomonadota</taxon>
        <taxon>Gammaproteobacteria</taxon>
        <taxon>Alteromonadales</taxon>
        <taxon>Alteromonadaceae</taxon>
        <taxon>Alteromonas/Salinimonas group</taxon>
        <taxon>Alteromonas</taxon>
    </lineage>
</organism>
<evidence type="ECO:0000256" key="4">
    <source>
        <dbReference type="ARBA" id="ARBA00011988"/>
    </source>
</evidence>
<keyword evidence="5 15" id="KW-1003">Cell membrane</keyword>
<dbReference type="SUPFAM" id="SSF56112">
    <property type="entry name" value="Protein kinase-like (PK-like)"/>
    <property type="match status" value="1"/>
</dbReference>
<comment type="pathway">
    <text evidence="2 15">Bacterial outer membrane biogenesis; LPS core biosynthesis.</text>
</comment>
<dbReference type="GO" id="GO:0005524">
    <property type="term" value="F:ATP binding"/>
    <property type="evidence" value="ECO:0007669"/>
    <property type="project" value="UniProtKB-UniRule"/>
</dbReference>
<dbReference type="HAMAP" id="MF_00521">
    <property type="entry name" value="KDO_kinase"/>
    <property type="match status" value="1"/>
</dbReference>
<sequence length="237" mass="27496">MMIKQQILSSGHYVVFNDALISAPAGQHFKPEYWAQRQQILGHAKGRGTTLFIQHDDAQWVLRHYRRGGLIGKLVKDHYLYTGLENTRAFMEFRLLQTMRDKGLRVPTPVAAQVVKDKLRYRADLITVMIPGSEDLHSILCKREITDAQWQKVGCAIAQLHGAQVYHHDLNIRNIMLDQACQVWIIDFDRCYQRSGSGWKKENLARLHRSLEKEATRNNPFYYSAIAWQNIMKGYQA</sequence>
<dbReference type="GO" id="GO:0009244">
    <property type="term" value="P:lipopolysaccharide core region biosynthetic process"/>
    <property type="evidence" value="ECO:0007669"/>
    <property type="project" value="UniProtKB-UniRule"/>
</dbReference>
<name>A0A6M4MEI7_9ALTE</name>
<reference evidence="16 17" key="2">
    <citation type="submission" date="2020-04" db="EMBL/GenBank/DDBJ databases">
        <title>Complete genome sequence of Alteromonas pelagimontana 5.12T.</title>
        <authorList>
            <person name="Sinha R.K."/>
            <person name="Krishnan K.P."/>
            <person name="Kurian J.P."/>
        </authorList>
    </citation>
    <scope>NUCLEOTIDE SEQUENCE [LARGE SCALE GENOMIC DNA]</scope>
    <source>
        <strain evidence="16 17">5.12</strain>
    </source>
</reference>
<dbReference type="UniPathway" id="UPA00958"/>
<dbReference type="EC" id="2.7.1.166" evidence="4 15"/>
<evidence type="ECO:0000256" key="13">
    <source>
        <dbReference type="ARBA" id="ARBA00029511"/>
    </source>
</evidence>
<evidence type="ECO:0000256" key="7">
    <source>
        <dbReference type="ARBA" id="ARBA00022679"/>
    </source>
</evidence>
<evidence type="ECO:0000313" key="16">
    <source>
        <dbReference type="EMBL" id="QJR81030.1"/>
    </source>
</evidence>
<comment type="similarity">
    <text evidence="3 15">Belongs to the protein kinase superfamily. KdkA/RfaP family.</text>
</comment>
<evidence type="ECO:0000256" key="1">
    <source>
        <dbReference type="ARBA" id="ARBA00004515"/>
    </source>
</evidence>
<keyword evidence="12 15" id="KW-0472">Membrane</keyword>
<evidence type="ECO:0000256" key="5">
    <source>
        <dbReference type="ARBA" id="ARBA00022475"/>
    </source>
</evidence>
<comment type="function">
    <text evidence="15">Catalyzes the ATP-dependent phosphorylation of the 3-deoxy-D-manno-octulosonic acid (Kdo) residue in Kdo-lipid IV(A) at the 4-OH position.</text>
</comment>
<dbReference type="NCBIfam" id="NF002475">
    <property type="entry name" value="PRK01723.1"/>
    <property type="match status" value="1"/>
</dbReference>
<comment type="catalytic activity">
    <reaction evidence="14 15">
        <text>an alpha-Kdo-(2-&gt;6)-lipid IVA + ATP = a 4-O-phospho-alpha-Kdo-(2-&gt;6)-lipid IVA + ADP + H(+)</text>
        <dbReference type="Rhea" id="RHEA:74271"/>
        <dbReference type="ChEBI" id="CHEBI:15378"/>
        <dbReference type="ChEBI" id="CHEBI:30616"/>
        <dbReference type="ChEBI" id="CHEBI:176428"/>
        <dbReference type="ChEBI" id="CHEBI:193140"/>
        <dbReference type="ChEBI" id="CHEBI:456216"/>
        <dbReference type="EC" id="2.7.1.166"/>
    </reaction>
</comment>
<reference evidence="17" key="1">
    <citation type="submission" date="2014-12" db="EMBL/GenBank/DDBJ databases">
        <title>Complete genome sequence of a multi-drug resistant Klebsiella pneumoniae.</title>
        <authorList>
            <person name="Hua X."/>
            <person name="Chen Q."/>
            <person name="Li X."/>
            <person name="Feng Y."/>
            <person name="Ruan Z."/>
            <person name="Yu Y."/>
        </authorList>
    </citation>
    <scope>NUCLEOTIDE SEQUENCE [LARGE SCALE GENOMIC DNA]</scope>
    <source>
        <strain evidence="17">5.12</strain>
    </source>
</reference>
<gene>
    <name evidence="15" type="primary">kdkA</name>
    <name evidence="16" type="ORF">CA267_009700</name>
</gene>
<evidence type="ECO:0000256" key="2">
    <source>
        <dbReference type="ARBA" id="ARBA00004713"/>
    </source>
</evidence>
<keyword evidence="7 15" id="KW-0808">Transferase</keyword>
<dbReference type="InterPro" id="IPR022826">
    <property type="entry name" value="KDO_kinase"/>
</dbReference>
<dbReference type="Gene3D" id="1.10.510.10">
    <property type="entry name" value="Transferase(Phosphotransferase) domain 1"/>
    <property type="match status" value="1"/>
</dbReference>
<accession>A0A6M4MEI7</accession>
<keyword evidence="8 15" id="KW-0547">Nucleotide-binding</keyword>
<comment type="subcellular location">
    <subcellularLocation>
        <location evidence="1 15">Cell inner membrane</location>
        <topology evidence="1 15">Peripheral membrane protein</topology>
        <orientation evidence="1 15">Cytoplasmic side</orientation>
    </subcellularLocation>
</comment>
<evidence type="ECO:0000256" key="3">
    <source>
        <dbReference type="ARBA" id="ARBA00010327"/>
    </source>
</evidence>
<keyword evidence="10 15" id="KW-0067">ATP-binding</keyword>
<evidence type="ECO:0000256" key="11">
    <source>
        <dbReference type="ARBA" id="ARBA00022985"/>
    </source>
</evidence>
<dbReference type="GO" id="GO:0016301">
    <property type="term" value="F:kinase activity"/>
    <property type="evidence" value="ECO:0007669"/>
    <property type="project" value="UniProtKB-KW"/>
</dbReference>
<evidence type="ECO:0000256" key="14">
    <source>
        <dbReference type="ARBA" id="ARBA00034417"/>
    </source>
</evidence>
<evidence type="ECO:0000256" key="10">
    <source>
        <dbReference type="ARBA" id="ARBA00022840"/>
    </source>
</evidence>
<dbReference type="InterPro" id="IPR011009">
    <property type="entry name" value="Kinase-like_dom_sf"/>
</dbReference>
<dbReference type="Proteomes" id="UP000219285">
    <property type="component" value="Chromosome"/>
</dbReference>
<proteinExistence type="inferred from homology"/>
<keyword evidence="11 15" id="KW-0448">Lipopolysaccharide biosynthesis</keyword>
<evidence type="ECO:0000256" key="15">
    <source>
        <dbReference type="HAMAP-Rule" id="MF_00521"/>
    </source>
</evidence>
<keyword evidence="17" id="KW-1185">Reference proteome</keyword>
<dbReference type="KEGG" id="apel:CA267_009700"/>
<dbReference type="AlphaFoldDB" id="A0A6M4MEI7"/>
<keyword evidence="6 15" id="KW-0997">Cell inner membrane</keyword>
<evidence type="ECO:0000256" key="8">
    <source>
        <dbReference type="ARBA" id="ARBA00022741"/>
    </source>
</evidence>
<dbReference type="RefSeq" id="WP_075607674.1">
    <property type="nucleotide sequence ID" value="NZ_CP052766.1"/>
</dbReference>
<evidence type="ECO:0000313" key="17">
    <source>
        <dbReference type="Proteomes" id="UP000219285"/>
    </source>
</evidence>
<evidence type="ECO:0000256" key="6">
    <source>
        <dbReference type="ARBA" id="ARBA00022519"/>
    </source>
</evidence>
<dbReference type="GO" id="GO:0005886">
    <property type="term" value="C:plasma membrane"/>
    <property type="evidence" value="ECO:0007669"/>
    <property type="project" value="UniProtKB-SubCell"/>
</dbReference>
<dbReference type="GO" id="GO:0016773">
    <property type="term" value="F:phosphotransferase activity, alcohol group as acceptor"/>
    <property type="evidence" value="ECO:0007669"/>
    <property type="project" value="UniProtKB-UniRule"/>
</dbReference>
<dbReference type="OrthoDB" id="6854449at2"/>
<keyword evidence="9 15" id="KW-0418">Kinase</keyword>
<feature type="active site" evidence="15">
    <location>
        <position position="169"/>
    </location>
</feature>